<feature type="compositionally biased region" description="Polar residues" evidence="1">
    <location>
        <begin position="184"/>
        <end position="194"/>
    </location>
</feature>
<accession>A0ABQ9XN28</accession>
<dbReference type="Proteomes" id="UP001281761">
    <property type="component" value="Unassembled WGS sequence"/>
</dbReference>
<evidence type="ECO:0008006" key="4">
    <source>
        <dbReference type="Google" id="ProtNLM"/>
    </source>
</evidence>
<feature type="compositionally biased region" description="Polar residues" evidence="1">
    <location>
        <begin position="219"/>
        <end position="228"/>
    </location>
</feature>
<feature type="region of interest" description="Disordered" evidence="1">
    <location>
        <begin position="138"/>
        <end position="232"/>
    </location>
</feature>
<keyword evidence="3" id="KW-1185">Reference proteome</keyword>
<sequence>MTSNTLTIRFTPTGKVRKLSIDTPISFEELECHLFNLFDLHNTDRLLIYCMNNTQGKTRIASTDDFTQFLSAESEGPQRFFDFTTEGVEASLAGEREKAPFATFYPKDPERGIILKEQLGSAKDDFLGLFRRKKRSPKPDVVETLPIATDDAHQINSTEDDASINSTQPEAPFSLPTPVESHESSIPVQTSSHTEAQESPRPTEATSNSQPVFAPTVPPTQTQPSADQQVPPIDPQLFMQFMTMMNQYAQATQNKPNSGP</sequence>
<evidence type="ECO:0000313" key="3">
    <source>
        <dbReference type="Proteomes" id="UP001281761"/>
    </source>
</evidence>
<name>A0ABQ9XN28_9EUKA</name>
<organism evidence="2 3">
    <name type="scientific">Blattamonas nauphoetae</name>
    <dbReference type="NCBI Taxonomy" id="2049346"/>
    <lineage>
        <taxon>Eukaryota</taxon>
        <taxon>Metamonada</taxon>
        <taxon>Preaxostyla</taxon>
        <taxon>Oxymonadida</taxon>
        <taxon>Blattamonas</taxon>
    </lineage>
</organism>
<comment type="caution">
    <text evidence="2">The sequence shown here is derived from an EMBL/GenBank/DDBJ whole genome shotgun (WGS) entry which is preliminary data.</text>
</comment>
<evidence type="ECO:0000313" key="2">
    <source>
        <dbReference type="EMBL" id="KAK2952743.1"/>
    </source>
</evidence>
<evidence type="ECO:0000256" key="1">
    <source>
        <dbReference type="SAM" id="MobiDB-lite"/>
    </source>
</evidence>
<reference evidence="2 3" key="1">
    <citation type="journal article" date="2022" name="bioRxiv">
        <title>Genomics of Preaxostyla Flagellates Illuminates Evolutionary Transitions and the Path Towards Mitochondrial Loss.</title>
        <authorList>
            <person name="Novak L.V.F."/>
            <person name="Treitli S.C."/>
            <person name="Pyrih J."/>
            <person name="Halakuc P."/>
            <person name="Pipaliya S.V."/>
            <person name="Vacek V."/>
            <person name="Brzon O."/>
            <person name="Soukal P."/>
            <person name="Eme L."/>
            <person name="Dacks J.B."/>
            <person name="Karnkowska A."/>
            <person name="Elias M."/>
            <person name="Hampl V."/>
        </authorList>
    </citation>
    <scope>NUCLEOTIDE SEQUENCE [LARGE SCALE GENOMIC DNA]</scope>
    <source>
        <strain evidence="2">NAU3</strain>
        <tissue evidence="2">Gut</tissue>
    </source>
</reference>
<dbReference type="EMBL" id="JARBJD010000100">
    <property type="protein sequence ID" value="KAK2952743.1"/>
    <property type="molecule type" value="Genomic_DNA"/>
</dbReference>
<gene>
    <name evidence="2" type="ORF">BLNAU_12392</name>
</gene>
<protein>
    <recommendedName>
        <fullName evidence="4">PB1 domain-containing protein</fullName>
    </recommendedName>
</protein>
<proteinExistence type="predicted"/>